<organism evidence="2 3">
    <name type="scientific">Devosia insulae DS-56</name>
    <dbReference type="NCBI Taxonomy" id="1116389"/>
    <lineage>
        <taxon>Bacteria</taxon>
        <taxon>Pseudomonadati</taxon>
        <taxon>Pseudomonadota</taxon>
        <taxon>Alphaproteobacteria</taxon>
        <taxon>Hyphomicrobiales</taxon>
        <taxon>Devosiaceae</taxon>
        <taxon>Devosia</taxon>
    </lineage>
</organism>
<dbReference type="InterPro" id="IPR013096">
    <property type="entry name" value="Cupin_2"/>
</dbReference>
<protein>
    <recommendedName>
        <fullName evidence="1">Cupin type-2 domain-containing protein</fullName>
    </recommendedName>
</protein>
<dbReference type="InterPro" id="IPR053146">
    <property type="entry name" value="QDO-like"/>
</dbReference>
<dbReference type="EMBL" id="LAJE02000013">
    <property type="protein sequence ID" value="OEO33213.1"/>
    <property type="molecule type" value="Genomic_DNA"/>
</dbReference>
<dbReference type="PANTHER" id="PTHR36440:SF1">
    <property type="entry name" value="PUTATIVE (AFU_ORTHOLOGUE AFUA_8G07350)-RELATED"/>
    <property type="match status" value="1"/>
</dbReference>
<dbReference type="SUPFAM" id="SSF51182">
    <property type="entry name" value="RmlC-like cupins"/>
    <property type="match status" value="1"/>
</dbReference>
<evidence type="ECO:0000313" key="2">
    <source>
        <dbReference type="EMBL" id="OEO33213.1"/>
    </source>
</evidence>
<name>A0A1E5XXC8_9HYPH</name>
<dbReference type="AlphaFoldDB" id="A0A1E5XXC8"/>
<proteinExistence type="predicted"/>
<evidence type="ECO:0000313" key="3">
    <source>
        <dbReference type="Proteomes" id="UP000095463"/>
    </source>
</evidence>
<sequence>MVTENKAAGVVVRAGEDRHSAPLNFLNGRFDCKISSGDTGGALCAYDTYRFKPGGPPLHLHFEQDEWFQVLEGQFRFQVGDQTYELGAGDSILGPRGIPHAFRNLTETARMIVTFIPAGKMEAFFATQMVDPTSQAFKDLSLAHGMEVVGPPLPP</sequence>
<dbReference type="PANTHER" id="PTHR36440">
    <property type="entry name" value="PUTATIVE (AFU_ORTHOLOGUE AFUA_8G07350)-RELATED"/>
    <property type="match status" value="1"/>
</dbReference>
<gene>
    <name evidence="2" type="ORF">VW23_000585</name>
</gene>
<dbReference type="InterPro" id="IPR014710">
    <property type="entry name" value="RmlC-like_jellyroll"/>
</dbReference>
<accession>A0A1E5XXC8</accession>
<comment type="caution">
    <text evidence="2">The sequence shown here is derived from an EMBL/GenBank/DDBJ whole genome shotgun (WGS) entry which is preliminary data.</text>
</comment>
<dbReference type="RefSeq" id="WP_069907656.1">
    <property type="nucleotide sequence ID" value="NZ_LAJE02000013.1"/>
</dbReference>
<dbReference type="Pfam" id="PF07883">
    <property type="entry name" value="Cupin_2"/>
    <property type="match status" value="1"/>
</dbReference>
<feature type="domain" description="Cupin type-2" evidence="1">
    <location>
        <begin position="50"/>
        <end position="114"/>
    </location>
</feature>
<dbReference type="Gene3D" id="2.60.120.10">
    <property type="entry name" value="Jelly Rolls"/>
    <property type="match status" value="1"/>
</dbReference>
<keyword evidence="3" id="KW-1185">Reference proteome</keyword>
<reference evidence="2 3" key="1">
    <citation type="journal article" date="2015" name="Genome Announc.">
        <title>Genome Assemblies of Three Soil-Associated Devosia species: D. insulae, D. limi, and D. soli.</title>
        <authorList>
            <person name="Hassan Y.I."/>
            <person name="Lepp D."/>
            <person name="Zhou T."/>
        </authorList>
    </citation>
    <scope>NUCLEOTIDE SEQUENCE [LARGE SCALE GENOMIC DNA]</scope>
    <source>
        <strain evidence="2 3">DS-56</strain>
    </source>
</reference>
<dbReference type="InterPro" id="IPR011051">
    <property type="entry name" value="RmlC_Cupin_sf"/>
</dbReference>
<dbReference type="OrthoDB" id="9798709at2"/>
<evidence type="ECO:0000259" key="1">
    <source>
        <dbReference type="Pfam" id="PF07883"/>
    </source>
</evidence>
<dbReference type="Proteomes" id="UP000095463">
    <property type="component" value="Unassembled WGS sequence"/>
</dbReference>